<accession>A0AA86RKM4</accession>
<dbReference type="GO" id="GO:0080044">
    <property type="term" value="F:quercetin 7-O-glucosyltransferase activity"/>
    <property type="evidence" value="ECO:0007669"/>
    <property type="project" value="TreeGrafter"/>
</dbReference>
<reference evidence="9" key="1">
    <citation type="submission" date="2023-10" db="EMBL/GenBank/DDBJ databases">
        <authorList>
            <person name="Domelevo Entfellner J.-B."/>
        </authorList>
    </citation>
    <scope>NUCLEOTIDE SEQUENCE</scope>
</reference>
<proteinExistence type="inferred from homology"/>
<dbReference type="Pfam" id="PF00201">
    <property type="entry name" value="UDPGT"/>
    <property type="match status" value="1"/>
</dbReference>
<evidence type="ECO:0000256" key="3">
    <source>
        <dbReference type="ARBA" id="ARBA00022679"/>
    </source>
</evidence>
<dbReference type="GO" id="GO:0080043">
    <property type="term" value="F:quercetin 3-O-glucosyltransferase activity"/>
    <property type="evidence" value="ECO:0007669"/>
    <property type="project" value="TreeGrafter"/>
</dbReference>
<organism evidence="9 10">
    <name type="scientific">Sphenostylis stenocarpa</name>
    <dbReference type="NCBI Taxonomy" id="92480"/>
    <lineage>
        <taxon>Eukaryota</taxon>
        <taxon>Viridiplantae</taxon>
        <taxon>Streptophyta</taxon>
        <taxon>Embryophyta</taxon>
        <taxon>Tracheophyta</taxon>
        <taxon>Spermatophyta</taxon>
        <taxon>Magnoliopsida</taxon>
        <taxon>eudicotyledons</taxon>
        <taxon>Gunneridae</taxon>
        <taxon>Pentapetalae</taxon>
        <taxon>rosids</taxon>
        <taxon>fabids</taxon>
        <taxon>Fabales</taxon>
        <taxon>Fabaceae</taxon>
        <taxon>Papilionoideae</taxon>
        <taxon>50 kb inversion clade</taxon>
        <taxon>NPAAA clade</taxon>
        <taxon>indigoferoid/millettioid clade</taxon>
        <taxon>Phaseoleae</taxon>
        <taxon>Sphenostylis</taxon>
    </lineage>
</organism>
<feature type="domain" description="TF-B3" evidence="8">
    <location>
        <begin position="519"/>
        <end position="616"/>
    </location>
</feature>
<name>A0AA86RKM4_9FABA</name>
<dbReference type="InterPro" id="IPR015300">
    <property type="entry name" value="DNA-bd_pseudobarrel_sf"/>
</dbReference>
<evidence type="ECO:0000259" key="8">
    <source>
        <dbReference type="PROSITE" id="PS50863"/>
    </source>
</evidence>
<dbReference type="InterPro" id="IPR003340">
    <property type="entry name" value="B3_DNA-bd"/>
</dbReference>
<keyword evidence="6" id="KW-0804">Transcription</keyword>
<comment type="subcellular location">
    <subcellularLocation>
        <location evidence="1">Nucleus</location>
    </subcellularLocation>
</comment>
<dbReference type="PROSITE" id="PS00375">
    <property type="entry name" value="UDPGT"/>
    <property type="match status" value="1"/>
</dbReference>
<evidence type="ECO:0000256" key="7">
    <source>
        <dbReference type="ARBA" id="ARBA00023242"/>
    </source>
</evidence>
<keyword evidence="3" id="KW-0808">Transferase</keyword>
<dbReference type="SUPFAM" id="SSF53756">
    <property type="entry name" value="UDP-Glycosyltransferase/glycogen phosphorylase"/>
    <property type="match status" value="1"/>
</dbReference>
<evidence type="ECO:0000313" key="9">
    <source>
        <dbReference type="EMBL" id="CAJ1779664.1"/>
    </source>
</evidence>
<keyword evidence="4" id="KW-0805">Transcription regulation</keyword>
<comment type="similarity">
    <text evidence="2">Belongs to the UDP-glycosyltransferase family.</text>
</comment>
<dbReference type="PANTHER" id="PTHR11926:SF1545">
    <property type="entry name" value="GLYCOSYLTRANSFERASE"/>
    <property type="match status" value="1"/>
</dbReference>
<evidence type="ECO:0000256" key="1">
    <source>
        <dbReference type="ARBA" id="ARBA00004123"/>
    </source>
</evidence>
<gene>
    <name evidence="9" type="ORF">AYBTSS11_LOCUS39</name>
</gene>
<dbReference type="PROSITE" id="PS50863">
    <property type="entry name" value="B3"/>
    <property type="match status" value="2"/>
</dbReference>
<dbReference type="Gramene" id="rna-AYBTSS11_LOCUS39">
    <property type="protein sequence ID" value="CAJ1779664.1"/>
    <property type="gene ID" value="gene-AYBTSS11_LOCUS39"/>
</dbReference>
<dbReference type="SMART" id="SM01019">
    <property type="entry name" value="B3"/>
    <property type="match status" value="2"/>
</dbReference>
<sequence>MQKLPTGISLDTISDGYDSGRIGEAKSLRVYLDFFWKVGPKTLDELLEKLARSGYPIDCLICDSFMPWAMEVARSFGIVGVLFLTQNMVVNSIYYHVHLGKLQAPLTENEISLPAQPPLQLGDMPSFFFNYVEDPAFLDFLVDKHTKDEEDYGVEQVRDEECIKWLDDKPKEVVVYVSFGSMAVLEEEQIEELAYGLRESGSYFLWVVRESEETKLPKGFEKKSEKGLVVPWCSQLKVLAHEAVGCFVTHCGWNSTLEALCLGVPMVAMPQEADQSTNAKHIEDVWKVGTKASVDGKHWKTVAANAVGEGGTMAVLYMEAVVVSELWKLGMTSQLDHGDGSIDDSASTPIHFFRIMLPHNLLQGTLRLPTRFVSKYGKHLSNTVHLKLPNGAEWKVNLEKRDGSVWFQQGWKEFAEYHSLAYGHLLVFRFNLTSHFHVSICNKSCMEIDYPINKANHKRTRINSEDIQPPKTQKTTQNKKKCNSNFQDTAFDKKARDHKGRLKNPNEGKRNMEAVGNTSFTVIMKSHHFTLGQMYVPHAPIKSCIKSGEQFVTLLVGDRSWRVKLRNYRSKSVSYFTTNWSAFARENNLKKGDACLFQLLHCSDNMVMKVSISRKMSIS</sequence>
<dbReference type="EMBL" id="OY731398">
    <property type="protein sequence ID" value="CAJ1779664.1"/>
    <property type="molecule type" value="Genomic_DNA"/>
</dbReference>
<dbReference type="CDD" id="cd10017">
    <property type="entry name" value="B3_DNA"/>
    <property type="match status" value="2"/>
</dbReference>
<evidence type="ECO:0000256" key="5">
    <source>
        <dbReference type="ARBA" id="ARBA00023125"/>
    </source>
</evidence>
<dbReference type="Gene3D" id="2.40.330.10">
    <property type="entry name" value="DNA-binding pseudobarrel domain"/>
    <property type="match status" value="2"/>
</dbReference>
<dbReference type="SUPFAM" id="SSF101936">
    <property type="entry name" value="DNA-binding pseudobarrel domain"/>
    <property type="match status" value="2"/>
</dbReference>
<dbReference type="GO" id="GO:0005634">
    <property type="term" value="C:nucleus"/>
    <property type="evidence" value="ECO:0007669"/>
    <property type="project" value="UniProtKB-SubCell"/>
</dbReference>
<dbReference type="Gene3D" id="3.40.50.2000">
    <property type="entry name" value="Glycogen Phosphorylase B"/>
    <property type="match status" value="2"/>
</dbReference>
<dbReference type="GO" id="GO:0003677">
    <property type="term" value="F:DNA binding"/>
    <property type="evidence" value="ECO:0007669"/>
    <property type="project" value="UniProtKB-KW"/>
</dbReference>
<evidence type="ECO:0000313" key="10">
    <source>
        <dbReference type="Proteomes" id="UP001189624"/>
    </source>
</evidence>
<keyword evidence="5" id="KW-0238">DNA-binding</keyword>
<keyword evidence="7" id="KW-0539">Nucleus</keyword>
<evidence type="ECO:0000256" key="6">
    <source>
        <dbReference type="ARBA" id="ARBA00023163"/>
    </source>
</evidence>
<dbReference type="Proteomes" id="UP001189624">
    <property type="component" value="Chromosome 1"/>
</dbReference>
<dbReference type="AlphaFoldDB" id="A0AA86RKM4"/>
<keyword evidence="10" id="KW-1185">Reference proteome</keyword>
<evidence type="ECO:0000256" key="4">
    <source>
        <dbReference type="ARBA" id="ARBA00023015"/>
    </source>
</evidence>
<feature type="domain" description="TF-B3" evidence="8">
    <location>
        <begin position="351"/>
        <end position="444"/>
    </location>
</feature>
<dbReference type="PANTHER" id="PTHR11926">
    <property type="entry name" value="GLUCOSYL/GLUCURONOSYL TRANSFERASES"/>
    <property type="match status" value="1"/>
</dbReference>
<dbReference type="InterPro" id="IPR002213">
    <property type="entry name" value="UDP_glucos_trans"/>
</dbReference>
<dbReference type="Pfam" id="PF02362">
    <property type="entry name" value="B3"/>
    <property type="match status" value="2"/>
</dbReference>
<evidence type="ECO:0000256" key="2">
    <source>
        <dbReference type="ARBA" id="ARBA00009995"/>
    </source>
</evidence>
<dbReference type="CDD" id="cd03784">
    <property type="entry name" value="GT1_Gtf-like"/>
    <property type="match status" value="1"/>
</dbReference>
<dbReference type="FunFam" id="3.40.50.2000:FF:000019">
    <property type="entry name" value="Glycosyltransferase"/>
    <property type="match status" value="1"/>
</dbReference>
<protein>
    <recommendedName>
        <fullName evidence="8">TF-B3 domain-containing protein</fullName>
    </recommendedName>
</protein>
<dbReference type="InterPro" id="IPR035595">
    <property type="entry name" value="UDP_glycos_trans_CS"/>
</dbReference>